<dbReference type="InterPro" id="IPR018816">
    <property type="entry name" value="Cactin_central"/>
</dbReference>
<accession>A0AAD8HW44</accession>
<dbReference type="Proteomes" id="UP001237642">
    <property type="component" value="Unassembled WGS sequence"/>
</dbReference>
<reference evidence="2" key="2">
    <citation type="submission" date="2023-05" db="EMBL/GenBank/DDBJ databases">
        <authorList>
            <person name="Schelkunov M.I."/>
        </authorList>
    </citation>
    <scope>NUCLEOTIDE SEQUENCE</scope>
    <source>
        <strain evidence="2">Hsosn_3</strain>
        <tissue evidence="2">Leaf</tissue>
    </source>
</reference>
<feature type="domain" description="Splicing factor cactin central" evidence="1">
    <location>
        <begin position="91"/>
        <end position="175"/>
    </location>
</feature>
<reference evidence="2" key="1">
    <citation type="submission" date="2023-02" db="EMBL/GenBank/DDBJ databases">
        <title>Genome of toxic invasive species Heracleum sosnowskyi carries increased number of genes despite the absence of recent whole-genome duplications.</title>
        <authorList>
            <person name="Schelkunov M."/>
            <person name="Shtratnikova V."/>
            <person name="Makarenko M."/>
            <person name="Klepikova A."/>
            <person name="Omelchenko D."/>
            <person name="Novikova G."/>
            <person name="Obukhova E."/>
            <person name="Bogdanov V."/>
            <person name="Penin A."/>
            <person name="Logacheva M."/>
        </authorList>
    </citation>
    <scope>NUCLEOTIDE SEQUENCE</scope>
    <source>
        <strain evidence="2">Hsosn_3</strain>
        <tissue evidence="2">Leaf</tissue>
    </source>
</reference>
<proteinExistence type="predicted"/>
<evidence type="ECO:0000313" key="3">
    <source>
        <dbReference type="Proteomes" id="UP001237642"/>
    </source>
</evidence>
<dbReference type="Pfam" id="PF10312">
    <property type="entry name" value="Cactin_mid"/>
    <property type="match status" value="1"/>
</dbReference>
<comment type="caution">
    <text evidence="2">The sequence shown here is derived from an EMBL/GenBank/DDBJ whole genome shotgun (WGS) entry which is preliminary data.</text>
</comment>
<sequence length="306" mass="35126">MRNNRIITNFLDSLFLTNASITYTIGQLRYETIETIESNPVDGKKIEDDVIGTRWKNSHVPMEIMCSVIEEKRREIERIREIDKVKSWEEKVIKKAEERMDFSGRVFIDDPRGLNSSTIADVKNLLQGKSHSELEVLQSHILLHMCSASVNDVEYWQTVLKLIYKYKVKACLKDVNDLRKTDEAEGTGSSCSPEILHREEVGDNFTMKTMGVMEDGDAFSSNNDEVILQSEGLYVHSKFMINPDKVYRMAMRRINTSAGILTVKNFKAGFRGKRCFLIFPIRGSERKGLVSVEVKNKKGQMEQVKK</sequence>
<name>A0AAD8HW44_9APIA</name>
<dbReference type="AlphaFoldDB" id="A0AAD8HW44"/>
<evidence type="ECO:0000313" key="2">
    <source>
        <dbReference type="EMBL" id="KAK1374063.1"/>
    </source>
</evidence>
<protein>
    <recommendedName>
        <fullName evidence="1">Splicing factor cactin central domain-containing protein</fullName>
    </recommendedName>
</protein>
<gene>
    <name evidence="2" type="ORF">POM88_030256</name>
</gene>
<dbReference type="PANTHER" id="PTHR36354:SF2">
    <property type="entry name" value="IMPORT INNER MEMBRANE TRANSLOCASE SUBUNIT"/>
    <property type="match status" value="1"/>
</dbReference>
<organism evidence="2 3">
    <name type="scientific">Heracleum sosnowskyi</name>
    <dbReference type="NCBI Taxonomy" id="360622"/>
    <lineage>
        <taxon>Eukaryota</taxon>
        <taxon>Viridiplantae</taxon>
        <taxon>Streptophyta</taxon>
        <taxon>Embryophyta</taxon>
        <taxon>Tracheophyta</taxon>
        <taxon>Spermatophyta</taxon>
        <taxon>Magnoliopsida</taxon>
        <taxon>eudicotyledons</taxon>
        <taxon>Gunneridae</taxon>
        <taxon>Pentapetalae</taxon>
        <taxon>asterids</taxon>
        <taxon>campanulids</taxon>
        <taxon>Apiales</taxon>
        <taxon>Apiaceae</taxon>
        <taxon>Apioideae</taxon>
        <taxon>apioid superclade</taxon>
        <taxon>Tordylieae</taxon>
        <taxon>Tordyliinae</taxon>
        <taxon>Heracleum</taxon>
    </lineage>
</organism>
<keyword evidence="3" id="KW-1185">Reference proteome</keyword>
<dbReference type="EMBL" id="JAUIZM010000007">
    <property type="protein sequence ID" value="KAK1374063.1"/>
    <property type="molecule type" value="Genomic_DNA"/>
</dbReference>
<dbReference type="PANTHER" id="PTHR36354">
    <property type="entry name" value="IMPORT INNER MEMBRANE TRANSLOCASE SUBUNIT"/>
    <property type="match status" value="1"/>
</dbReference>
<evidence type="ECO:0000259" key="1">
    <source>
        <dbReference type="Pfam" id="PF10312"/>
    </source>
</evidence>